<comment type="subcellular location">
    <subcellularLocation>
        <location evidence="1">Cell membrane</location>
        <topology evidence="1">Multi-pass membrane protein</topology>
    </subcellularLocation>
</comment>
<evidence type="ECO:0000313" key="8">
    <source>
        <dbReference type="EMBL" id="MBC5661848.1"/>
    </source>
</evidence>
<dbReference type="Pfam" id="PF02687">
    <property type="entry name" value="FtsX"/>
    <property type="match status" value="2"/>
</dbReference>
<name>A0A8I0ANA6_9FIRM</name>
<reference evidence="8 9" key="1">
    <citation type="submission" date="2020-08" db="EMBL/GenBank/DDBJ databases">
        <title>Genome public.</title>
        <authorList>
            <person name="Liu C."/>
            <person name="Sun Q."/>
        </authorList>
    </citation>
    <scope>NUCLEOTIDE SEQUENCE [LARGE SCALE GENOMIC DNA]</scope>
    <source>
        <strain evidence="8 9">NSJ-10</strain>
    </source>
</reference>
<feature type="transmembrane region" description="Helical" evidence="6">
    <location>
        <begin position="701"/>
        <end position="724"/>
    </location>
</feature>
<evidence type="ECO:0000256" key="6">
    <source>
        <dbReference type="SAM" id="Phobius"/>
    </source>
</evidence>
<keyword evidence="3 6" id="KW-0812">Transmembrane</keyword>
<dbReference type="PANTHER" id="PTHR30287">
    <property type="entry name" value="MEMBRANE COMPONENT OF PREDICTED ABC SUPERFAMILY METABOLITE UPTAKE TRANSPORTER"/>
    <property type="match status" value="1"/>
</dbReference>
<dbReference type="AlphaFoldDB" id="A0A8I0ANA6"/>
<evidence type="ECO:0000256" key="3">
    <source>
        <dbReference type="ARBA" id="ARBA00022692"/>
    </source>
</evidence>
<feature type="transmembrane region" description="Helical" evidence="6">
    <location>
        <begin position="796"/>
        <end position="815"/>
    </location>
</feature>
<proteinExistence type="predicted"/>
<evidence type="ECO:0000313" key="9">
    <source>
        <dbReference type="Proteomes" id="UP000615234"/>
    </source>
</evidence>
<organism evidence="8 9">
    <name type="scientific">Coprococcus hominis</name>
    <name type="common">ex Liu et al. 2022</name>
    <dbReference type="NCBI Taxonomy" id="2763039"/>
    <lineage>
        <taxon>Bacteria</taxon>
        <taxon>Bacillati</taxon>
        <taxon>Bacillota</taxon>
        <taxon>Clostridia</taxon>
        <taxon>Lachnospirales</taxon>
        <taxon>Lachnospiraceae</taxon>
        <taxon>Coprococcus</taxon>
    </lineage>
</organism>
<protein>
    <submittedName>
        <fullName evidence="8">FtsX-like permease family protein</fullName>
    </submittedName>
</protein>
<keyword evidence="5 6" id="KW-0472">Membrane</keyword>
<keyword evidence="9" id="KW-1185">Reference proteome</keyword>
<evidence type="ECO:0000256" key="2">
    <source>
        <dbReference type="ARBA" id="ARBA00022475"/>
    </source>
</evidence>
<feature type="transmembrane region" description="Helical" evidence="6">
    <location>
        <begin position="434"/>
        <end position="459"/>
    </location>
</feature>
<feature type="transmembrane region" description="Helical" evidence="6">
    <location>
        <begin position="506"/>
        <end position="525"/>
    </location>
</feature>
<dbReference type="EMBL" id="JACOOX010000002">
    <property type="protein sequence ID" value="MBC5661848.1"/>
    <property type="molecule type" value="Genomic_DNA"/>
</dbReference>
<dbReference type="PANTHER" id="PTHR30287:SF1">
    <property type="entry name" value="INNER MEMBRANE PROTEIN"/>
    <property type="match status" value="1"/>
</dbReference>
<feature type="transmembrane region" description="Helical" evidence="6">
    <location>
        <begin position="346"/>
        <end position="367"/>
    </location>
</feature>
<evidence type="ECO:0000256" key="4">
    <source>
        <dbReference type="ARBA" id="ARBA00022989"/>
    </source>
</evidence>
<evidence type="ECO:0000256" key="1">
    <source>
        <dbReference type="ARBA" id="ARBA00004651"/>
    </source>
</evidence>
<evidence type="ECO:0000256" key="5">
    <source>
        <dbReference type="ARBA" id="ARBA00023136"/>
    </source>
</evidence>
<feature type="transmembrane region" description="Helical" evidence="6">
    <location>
        <begin position="388"/>
        <end position="414"/>
    </location>
</feature>
<dbReference type="InterPro" id="IPR038766">
    <property type="entry name" value="Membrane_comp_ABC_pdt"/>
</dbReference>
<feature type="domain" description="ABC3 transporter permease C-terminal" evidence="7">
    <location>
        <begin position="709"/>
        <end position="828"/>
    </location>
</feature>
<feature type="domain" description="ABC3 transporter permease C-terminal" evidence="7">
    <location>
        <begin position="346"/>
        <end position="458"/>
    </location>
</feature>
<feature type="transmembrane region" description="Helical" evidence="6">
    <location>
        <begin position="757"/>
        <end position="776"/>
    </location>
</feature>
<evidence type="ECO:0000259" key="7">
    <source>
        <dbReference type="Pfam" id="PF02687"/>
    </source>
</evidence>
<gene>
    <name evidence="8" type="ORF">H8S09_02890</name>
</gene>
<sequence>MQKVLRKRIWRDFKSNLPRYLALSLLIILAMYLVVSLVGAAETIIRGSENADSRQCVEDGDFSLFVPMKDEEMEDLEADGVTIEPQFYMDYEIDEDHTIRIFANRDEVNRIDLVKGTLAEKENELVVERQFAEKNDISAGDVITFGGREFTVTGIGTTPDYDNVLKSLGDTGCDCLHFGTGFVAADVYDTLRAEEKSIKSEEYYYAYRLNGAMTDDELKDRLEKLEFTSGDVEDPFFQEYWDRTMGKKDDLTDGIQELLDGAKELKELKAFEDGIIEYTDGTKEAEDGSNELLDGIQELKDETDDMIDDIFSEDAQNLMTFVKAGDNARIQAASGDQELYRSVGTIAGAILLILISYVLSVFVVHSIDQESAVIGALYALGVKRKNLMAHYVTLPTVITFVSGLIGTLLGYSSLGVPIQMQDCYNYYSLPDLDVIYMPYLFIYGIVVPPVISIIVNSLVIRKRLSKPVLTMIRNEQKVGNGKDIKLGNMSFMNLFKIRQMLRESRTGFTVVFGMFVSLLLAMMSLEIYTYCANVNRDYVNDTKYEYMYTYKYPTEEVPEGGYEAYAKTLKKKIYGYNFDITVMGLTENNPFFNVNLSDSSSKVAISSSIAYKYGLDVGDTLTLKDDEADKIYAFEIASVAQYAPSFMVFMPYDKALELFDEPEDYFNVVFSDHALDVETGRLYATTTKTDVKKAAGIFSDIMQGMILTIGGVSVLIFIVVMYLMMKVMIDRSSFNIALIKIFGYRNKEVKKMYLDGNFYIITIGALISIPLTKWIMDVAYEPAFVPNIACGIDKSFPFWMYLAIFAGILILYFIINHLLIRRIRKMVPAEVLKNRE</sequence>
<dbReference type="GO" id="GO:0005886">
    <property type="term" value="C:plasma membrane"/>
    <property type="evidence" value="ECO:0007669"/>
    <property type="project" value="UniProtKB-SubCell"/>
</dbReference>
<comment type="caution">
    <text evidence="8">The sequence shown here is derived from an EMBL/GenBank/DDBJ whole genome shotgun (WGS) entry which is preliminary data.</text>
</comment>
<dbReference type="Proteomes" id="UP000615234">
    <property type="component" value="Unassembled WGS sequence"/>
</dbReference>
<dbReference type="InterPro" id="IPR003838">
    <property type="entry name" value="ABC3_permease_C"/>
</dbReference>
<accession>A0A8I0ANA6</accession>
<feature type="transmembrane region" description="Helical" evidence="6">
    <location>
        <begin position="20"/>
        <end position="41"/>
    </location>
</feature>
<keyword evidence="4 6" id="KW-1133">Transmembrane helix</keyword>
<keyword evidence="2" id="KW-1003">Cell membrane</keyword>
<dbReference type="RefSeq" id="WP_186847349.1">
    <property type="nucleotide sequence ID" value="NZ_JACOOX010000002.1"/>
</dbReference>